<keyword evidence="3" id="KW-1185">Reference proteome</keyword>
<dbReference type="Proteomes" id="UP000178912">
    <property type="component" value="Unassembled WGS sequence"/>
</dbReference>
<organism evidence="2 3">
    <name type="scientific">Rhynchosporium agropyri</name>
    <dbReference type="NCBI Taxonomy" id="914238"/>
    <lineage>
        <taxon>Eukaryota</taxon>
        <taxon>Fungi</taxon>
        <taxon>Dikarya</taxon>
        <taxon>Ascomycota</taxon>
        <taxon>Pezizomycotina</taxon>
        <taxon>Leotiomycetes</taxon>
        <taxon>Helotiales</taxon>
        <taxon>Ploettnerulaceae</taxon>
        <taxon>Rhynchosporium</taxon>
    </lineage>
</organism>
<evidence type="ECO:0000256" key="1">
    <source>
        <dbReference type="SAM" id="MobiDB-lite"/>
    </source>
</evidence>
<dbReference type="AlphaFoldDB" id="A0A1E1LAK4"/>
<name>A0A1E1LAK4_9HELO</name>
<feature type="region of interest" description="Disordered" evidence="1">
    <location>
        <begin position="254"/>
        <end position="280"/>
    </location>
</feature>
<sequence>MQKSGLQDPDSTSLALKPEGLVSHDVGTQGWSNCSGEANIPRGQCQIIPSVKSRNPTKKFEKKFESKFTMSDWVIAAHVYGQDSLTHANFVWEGGVLSERDICKYFWEFLSQRKDLRMHGISLGSFPEQQASTGIYVSPKPQSICEASEWDKLKPIVLVINAPRKRRSLNQLLSMEEGASSSAPNTLKPSNPRMICEEHTTIVRPRATLDWANKENKPLQVSDLTEPIWRVYIDFTVSSLMKHSSQALGLQIAAHEKSLHPSKRTRKRSRDRGPKEMRRIPPLSSVAVTYVLLNS</sequence>
<protein>
    <submittedName>
        <fullName evidence="2">Uncharacterized protein</fullName>
    </submittedName>
</protein>
<proteinExistence type="predicted"/>
<dbReference type="EMBL" id="FJUX01000097">
    <property type="protein sequence ID" value="CZT07573.1"/>
    <property type="molecule type" value="Genomic_DNA"/>
</dbReference>
<accession>A0A1E1LAK4</accession>
<gene>
    <name evidence="2" type="ORF">RAG0_12977</name>
</gene>
<reference evidence="3" key="1">
    <citation type="submission" date="2016-03" db="EMBL/GenBank/DDBJ databases">
        <authorList>
            <person name="Guldener U."/>
        </authorList>
    </citation>
    <scope>NUCLEOTIDE SEQUENCE [LARGE SCALE GENOMIC DNA]</scope>
    <source>
        <strain evidence="3">04CH-RAC-A.6.1</strain>
    </source>
</reference>
<feature type="compositionally biased region" description="Basic residues" evidence="1">
    <location>
        <begin position="260"/>
        <end position="270"/>
    </location>
</feature>
<evidence type="ECO:0000313" key="3">
    <source>
        <dbReference type="Proteomes" id="UP000178912"/>
    </source>
</evidence>
<evidence type="ECO:0000313" key="2">
    <source>
        <dbReference type="EMBL" id="CZT07573.1"/>
    </source>
</evidence>